<evidence type="ECO:0000313" key="12">
    <source>
        <dbReference type="EMBL" id="EHM09508.1"/>
    </source>
</evidence>
<dbReference type="EC" id="2.4.2.18" evidence="9"/>
<comment type="subunit">
    <text evidence="9">Homodimer.</text>
</comment>
<comment type="similarity">
    <text evidence="9">Belongs to the anthranilate phosphoribosyltransferase family.</text>
</comment>
<dbReference type="PANTHER" id="PTHR43285">
    <property type="entry name" value="ANTHRANILATE PHOSPHORIBOSYLTRANSFERASE"/>
    <property type="match status" value="1"/>
</dbReference>
<dbReference type="Gene3D" id="3.40.1030.10">
    <property type="entry name" value="Nucleoside phosphorylase/phosphoribosyltransferase catalytic domain"/>
    <property type="match status" value="1"/>
</dbReference>
<feature type="binding site" evidence="9">
    <location>
        <position position="120"/>
    </location>
    <ligand>
        <name>5-phospho-alpha-D-ribose 1-diphosphate</name>
        <dbReference type="ChEBI" id="CHEBI:58017"/>
    </ligand>
</feature>
<feature type="binding site" evidence="9">
    <location>
        <position position="226"/>
    </location>
    <ligand>
        <name>Mg(2+)</name>
        <dbReference type="ChEBI" id="CHEBI:18420"/>
        <label>2</label>
    </ligand>
</feature>
<dbReference type="Pfam" id="PF00591">
    <property type="entry name" value="Glycos_transf_3"/>
    <property type="match status" value="1"/>
</dbReference>
<comment type="cofactor">
    <cofactor evidence="9">
        <name>Mg(2+)</name>
        <dbReference type="ChEBI" id="CHEBI:18420"/>
    </cofactor>
    <text evidence="9">Binds 2 magnesium ions per monomer.</text>
</comment>
<organism evidence="12 13">
    <name type="scientific">Thermanaerovibrio velox DSM 12556</name>
    <dbReference type="NCBI Taxonomy" id="926567"/>
    <lineage>
        <taxon>Bacteria</taxon>
        <taxon>Thermotogati</taxon>
        <taxon>Synergistota</taxon>
        <taxon>Synergistia</taxon>
        <taxon>Synergistales</taxon>
        <taxon>Synergistaceae</taxon>
        <taxon>Thermanaerovibrio</taxon>
    </lineage>
</organism>
<dbReference type="EMBL" id="CM001377">
    <property type="protein sequence ID" value="EHM09508.1"/>
    <property type="molecule type" value="Genomic_DNA"/>
</dbReference>
<feature type="binding site" evidence="9">
    <location>
        <position position="166"/>
    </location>
    <ligand>
        <name>anthranilate</name>
        <dbReference type="ChEBI" id="CHEBI:16567"/>
        <label>2</label>
    </ligand>
</feature>
<dbReference type="HAMAP" id="MF_00211">
    <property type="entry name" value="TrpD"/>
    <property type="match status" value="1"/>
</dbReference>
<dbReference type="Proteomes" id="UP000005730">
    <property type="component" value="Chromosome"/>
</dbReference>
<feature type="binding site" evidence="9">
    <location>
        <position position="111"/>
    </location>
    <ligand>
        <name>anthranilate</name>
        <dbReference type="ChEBI" id="CHEBI:16567"/>
        <label>1</label>
    </ligand>
</feature>
<dbReference type="InterPro" id="IPR000312">
    <property type="entry name" value="Glycosyl_Trfase_fam3"/>
</dbReference>
<evidence type="ECO:0000256" key="6">
    <source>
        <dbReference type="ARBA" id="ARBA00023141"/>
    </source>
</evidence>
<dbReference type="InterPro" id="IPR005940">
    <property type="entry name" value="Anthranilate_Pribosyl_Tfrase"/>
</dbReference>
<feature type="binding site" evidence="9">
    <location>
        <position position="88"/>
    </location>
    <ligand>
        <name>5-phospho-alpha-D-ribose 1-diphosphate</name>
        <dbReference type="ChEBI" id="CHEBI:58017"/>
    </ligand>
</feature>
<dbReference type="Pfam" id="PF02885">
    <property type="entry name" value="Glycos_trans_3N"/>
    <property type="match status" value="1"/>
</dbReference>
<dbReference type="NCBIfam" id="TIGR01245">
    <property type="entry name" value="trpD"/>
    <property type="match status" value="1"/>
</dbReference>
<dbReference type="FunFam" id="3.40.1030.10:FF:000002">
    <property type="entry name" value="Anthranilate phosphoribosyltransferase"/>
    <property type="match status" value="1"/>
</dbReference>
<feature type="binding site" evidence="9">
    <location>
        <position position="80"/>
    </location>
    <ligand>
        <name>5-phospho-alpha-D-ribose 1-diphosphate</name>
        <dbReference type="ChEBI" id="CHEBI:58017"/>
    </ligand>
</feature>
<dbReference type="HOGENOM" id="CLU_034315_2_1_0"/>
<keyword evidence="9" id="KW-0479">Metal-binding</keyword>
<feature type="binding site" evidence="9">
    <location>
        <position position="225"/>
    </location>
    <ligand>
        <name>Mg(2+)</name>
        <dbReference type="ChEBI" id="CHEBI:18420"/>
        <label>2</label>
    </ligand>
</feature>
<protein>
    <recommendedName>
        <fullName evidence="9">Anthranilate phosphoribosyltransferase</fullName>
        <ecNumber evidence="9">2.4.2.18</ecNumber>
    </recommendedName>
</protein>
<dbReference type="eggNOG" id="COG0547">
    <property type="taxonomic scope" value="Bacteria"/>
</dbReference>
<evidence type="ECO:0000256" key="4">
    <source>
        <dbReference type="ARBA" id="ARBA00022679"/>
    </source>
</evidence>
<keyword evidence="13" id="KW-1185">Reference proteome</keyword>
<dbReference type="GO" id="GO:0004048">
    <property type="term" value="F:anthranilate phosphoribosyltransferase activity"/>
    <property type="evidence" value="ECO:0007669"/>
    <property type="project" value="UniProtKB-UniRule"/>
</dbReference>
<evidence type="ECO:0000313" key="13">
    <source>
        <dbReference type="Proteomes" id="UP000005730"/>
    </source>
</evidence>
<dbReference type="SUPFAM" id="SSF52418">
    <property type="entry name" value="Nucleoside phosphorylase/phosphoribosyltransferase catalytic domain"/>
    <property type="match status" value="1"/>
</dbReference>
<feature type="binding site" evidence="9">
    <location>
        <position position="80"/>
    </location>
    <ligand>
        <name>anthranilate</name>
        <dbReference type="ChEBI" id="CHEBI:16567"/>
        <label>1</label>
    </ligand>
</feature>
<comment type="similarity">
    <text evidence="8">In the C-terminal section; belongs to the anthranilate phosphoribosyltransferase family.</text>
</comment>
<dbReference type="PANTHER" id="PTHR43285:SF2">
    <property type="entry name" value="ANTHRANILATE PHOSPHORIBOSYLTRANSFERASE"/>
    <property type="match status" value="1"/>
</dbReference>
<keyword evidence="2 9" id="KW-0028">Amino-acid biosynthesis</keyword>
<evidence type="ECO:0000259" key="10">
    <source>
        <dbReference type="Pfam" id="PF00591"/>
    </source>
</evidence>
<feature type="binding site" evidence="9">
    <location>
        <position position="226"/>
    </location>
    <ligand>
        <name>Mg(2+)</name>
        <dbReference type="ChEBI" id="CHEBI:18420"/>
        <label>1</label>
    </ligand>
</feature>
<keyword evidence="6 9" id="KW-0057">Aromatic amino acid biosynthesis</keyword>
<keyword evidence="4 9" id="KW-0808">Transferase</keyword>
<feature type="domain" description="Glycosyl transferase family 3 N-terminal" evidence="11">
    <location>
        <begin position="4"/>
        <end position="63"/>
    </location>
</feature>
<feature type="binding site" evidence="9">
    <location>
        <begin position="108"/>
        <end position="116"/>
    </location>
    <ligand>
        <name>5-phospho-alpha-D-ribose 1-diphosphate</name>
        <dbReference type="ChEBI" id="CHEBI:58017"/>
    </ligand>
</feature>
<dbReference type="SUPFAM" id="SSF47648">
    <property type="entry name" value="Nucleoside phosphorylase/phosphoribosyltransferase N-terminal domain"/>
    <property type="match status" value="1"/>
</dbReference>
<dbReference type="GO" id="GO:0000162">
    <property type="term" value="P:L-tryptophan biosynthetic process"/>
    <property type="evidence" value="ECO:0007669"/>
    <property type="project" value="UniProtKB-UniRule"/>
</dbReference>
<comment type="caution">
    <text evidence="9">Lacks conserved residue(s) required for the propagation of feature annotation.</text>
</comment>
<name>H0UP95_9BACT</name>
<gene>
    <name evidence="9" type="primary">trpD</name>
    <name evidence="12" type="ORF">TheveDRAFT_0338</name>
</gene>
<dbReference type="Gene3D" id="1.20.970.10">
    <property type="entry name" value="Transferase, Pyrimidine Nucleoside Phosphorylase, Chain C"/>
    <property type="match status" value="1"/>
</dbReference>
<feature type="binding site" evidence="9">
    <location>
        <position position="92"/>
    </location>
    <ligand>
        <name>Mg(2+)</name>
        <dbReference type="ChEBI" id="CHEBI:18420"/>
        <label>1</label>
    </ligand>
</feature>
<feature type="binding site" evidence="9">
    <location>
        <begin position="83"/>
        <end position="84"/>
    </location>
    <ligand>
        <name>5-phospho-alpha-D-ribose 1-diphosphate</name>
        <dbReference type="ChEBI" id="CHEBI:58017"/>
    </ligand>
</feature>
<evidence type="ECO:0000256" key="2">
    <source>
        <dbReference type="ARBA" id="ARBA00022605"/>
    </source>
</evidence>
<keyword evidence="3 9" id="KW-0328">Glycosyltransferase</keyword>
<evidence type="ECO:0000256" key="3">
    <source>
        <dbReference type="ARBA" id="ARBA00022676"/>
    </source>
</evidence>
<keyword evidence="5 9" id="KW-0822">Tryptophan biosynthesis</keyword>
<proteinExistence type="inferred from homology"/>
<accession>H0UP95</accession>
<feature type="domain" description="Glycosyl transferase family 3" evidence="10">
    <location>
        <begin position="74"/>
        <end position="323"/>
    </location>
</feature>
<comment type="function">
    <text evidence="9">Catalyzes the transfer of the phosphoribosyl group of 5-phosphorylribose-1-pyrophosphate (PRPP) to anthranilate to yield N-(5'-phosphoribosyl)-anthranilate (PRA).</text>
</comment>
<dbReference type="OrthoDB" id="9806430at2"/>
<dbReference type="GO" id="GO:0005829">
    <property type="term" value="C:cytosol"/>
    <property type="evidence" value="ECO:0007669"/>
    <property type="project" value="TreeGrafter"/>
</dbReference>
<dbReference type="UniPathway" id="UPA00035">
    <property type="reaction ID" value="UER00041"/>
</dbReference>
<feature type="binding site" evidence="9">
    <location>
        <begin position="90"/>
        <end position="93"/>
    </location>
    <ligand>
        <name>5-phospho-alpha-D-ribose 1-diphosphate</name>
        <dbReference type="ChEBI" id="CHEBI:58017"/>
    </ligand>
</feature>
<evidence type="ECO:0000256" key="5">
    <source>
        <dbReference type="ARBA" id="ARBA00022822"/>
    </source>
</evidence>
<comment type="pathway">
    <text evidence="1 9">Amino-acid biosynthesis; L-tryptophan biosynthesis; L-tryptophan from chorismate: step 2/5.</text>
</comment>
<dbReference type="AlphaFoldDB" id="H0UP95"/>
<dbReference type="STRING" id="926567.TheveDRAFT_0338"/>
<comment type="catalytic activity">
    <reaction evidence="7 9">
        <text>N-(5-phospho-beta-D-ribosyl)anthranilate + diphosphate = 5-phospho-alpha-D-ribose 1-diphosphate + anthranilate</text>
        <dbReference type="Rhea" id="RHEA:11768"/>
        <dbReference type="ChEBI" id="CHEBI:16567"/>
        <dbReference type="ChEBI" id="CHEBI:18277"/>
        <dbReference type="ChEBI" id="CHEBI:33019"/>
        <dbReference type="ChEBI" id="CHEBI:58017"/>
        <dbReference type="EC" id="2.4.2.18"/>
    </reaction>
</comment>
<evidence type="ECO:0000256" key="1">
    <source>
        <dbReference type="ARBA" id="ARBA00004907"/>
    </source>
</evidence>
<sequence length="344" mass="36042">MLKEQLEKILSGKNLAPQEMADAMESILSGGEPDALVGAFLAGLRAKGETVEEIASAASVIRSKVVPVNLKGKTLIDIVGTGGDRAGTINISTGASFIAAAAGSLVAKHGNRSVSSRCGSADILEALGIPLLDKPEDVKACISKTGYGFIFAPHFNSPMKNVAPIRKAIGLRTIFNILGPLSNPAKPSHQLVGVFSPKLVRPITEVLALLGVSRAMVFHGHGGLDELSLSGPNRVCLLNRGKIQDMEILPEDAGLSRAPLGYASGGGVNENRRILLDIFGGMRGPMRDVVVLNAAAALYVDGLTTGIFEGARMAEQIIDSGLAMKKLEEVVRFSRSITGKEEAV</sequence>
<dbReference type="InterPro" id="IPR017459">
    <property type="entry name" value="Glycosyl_Trfase_fam3_N_dom"/>
</dbReference>
<evidence type="ECO:0000256" key="8">
    <source>
        <dbReference type="ARBA" id="ARBA00061188"/>
    </source>
</evidence>
<evidence type="ECO:0000256" key="9">
    <source>
        <dbReference type="HAMAP-Rule" id="MF_00211"/>
    </source>
</evidence>
<evidence type="ECO:0000256" key="7">
    <source>
        <dbReference type="ARBA" id="ARBA00052328"/>
    </source>
</evidence>
<dbReference type="InterPro" id="IPR035902">
    <property type="entry name" value="Nuc_phospho_transferase"/>
</dbReference>
<evidence type="ECO:0000259" key="11">
    <source>
        <dbReference type="Pfam" id="PF02885"/>
    </source>
</evidence>
<reference evidence="12 13" key="1">
    <citation type="submission" date="2011-10" db="EMBL/GenBank/DDBJ databases">
        <title>The Noncontiguous Finished genome of Thermanaerovibrio velox DSM 12556.</title>
        <authorList>
            <consortium name="US DOE Joint Genome Institute (JGI-PGF)"/>
            <person name="Lucas S."/>
            <person name="Copeland A."/>
            <person name="Lapidus A."/>
            <person name="Glavina del Rio T."/>
            <person name="Dalin E."/>
            <person name="Tice H."/>
            <person name="Bruce D."/>
            <person name="Goodwin L."/>
            <person name="Pitluck S."/>
            <person name="Peters L."/>
            <person name="Mikhailova N."/>
            <person name="Teshima H."/>
            <person name="Kyrpides N."/>
            <person name="Mavromatis K."/>
            <person name="Ivanova N."/>
            <person name="Markowitz V."/>
            <person name="Cheng J.-F."/>
            <person name="Hugenholtz P."/>
            <person name="Woyke T."/>
            <person name="Wu D."/>
            <person name="Spring S."/>
            <person name="Brambilla E.-M."/>
            <person name="Klenk H.-P."/>
            <person name="Eisen J.A."/>
        </authorList>
    </citation>
    <scope>NUCLEOTIDE SEQUENCE [LARGE SCALE GENOMIC DNA]</scope>
    <source>
        <strain evidence="12 13">DSM 12556</strain>
    </source>
</reference>
<dbReference type="RefSeq" id="WP_006583002.1">
    <property type="nucleotide sequence ID" value="NZ_CM001377.1"/>
</dbReference>
<dbReference type="GO" id="GO:0000287">
    <property type="term" value="F:magnesium ion binding"/>
    <property type="evidence" value="ECO:0007669"/>
    <property type="project" value="UniProtKB-UniRule"/>
</dbReference>
<dbReference type="InterPro" id="IPR036320">
    <property type="entry name" value="Glycosyl_Trfase_fam3_N_dom_sf"/>
</dbReference>
<keyword evidence="9" id="KW-0460">Magnesium</keyword>